<dbReference type="InterPro" id="IPR052559">
    <property type="entry name" value="V-haloperoxidase"/>
</dbReference>
<dbReference type="PROSITE" id="PS51257">
    <property type="entry name" value="PROKAR_LIPOPROTEIN"/>
    <property type="match status" value="1"/>
</dbReference>
<accession>A0A8B6X1N5</accession>
<reference evidence="3" key="1">
    <citation type="journal article" date="1997" name="Proc. Natl. Acad. Sci. U.S.A.">
        <title>From phosphatases to vanadium peroxidases: a similar architecture of the active site.</title>
        <authorList>
            <person name="Hemrika W."/>
            <person name="Renirie R."/>
            <person name="Dekker H.L."/>
            <person name="Barnett P."/>
            <person name="Wever R."/>
        </authorList>
    </citation>
    <scope>NUCLEOTIDE SEQUENCE</scope>
</reference>
<reference evidence="3" key="4">
    <citation type="submission" date="2025-08" db="UniProtKB">
        <authorList>
            <consortium name="RefSeq"/>
        </authorList>
    </citation>
    <scope>IDENTIFICATION</scope>
</reference>
<dbReference type="InterPro" id="IPR036938">
    <property type="entry name" value="PAP2/HPO_sf"/>
</dbReference>
<dbReference type="RefSeq" id="WP_028310281.1">
    <property type="nucleotide sequence ID" value="NZ_AXWS01000007.1"/>
</dbReference>
<sequence length="470" mass="49614">MTRFTSRRRLLASATAALAISLSACSGGGGVTVNGSSGGGGGTAVTTQAVTRWSSFVIDLMSELEIAGPIEARSFAMAFIGAHDALNSISPRYARYAVSSSLNQSSANPDAAVAAAMYTVLKNELNATRSGWKLGFDYATKLAELDARYQSELAGIADGNAKTLGISIGTTAGNAIIARRANDGMGAALSKAYSAPTTTGYYQITPDYAEAGNSAQKPFAVGWGDVTPFAMASVGVYALPRPYGSSSNAEAVQAPEYLTDYKEVKAKGSTLDCGDAANQPGVCRTADEKDYANFWYENSSTTWLRLAIGIANNRSMNDWDKARMYALLEMAMSDASVASLYVKYTYQFWRPITAIRTADDGNASTTPDAAWSALIITPPWPDYASVHTGCGSAAAAVLRGVLGSDTISFSASSTTLSGKVRNYTSLTQAETENGNSRIYVGFHFRRAVTDSMTQGNNIGDMTFKTKLTAL</sequence>
<protein>
    <submittedName>
        <fullName evidence="3">Vanadium-dependent haloperoxidase</fullName>
        <ecNumber evidence="3">1.11.1.-</ecNumber>
    </submittedName>
</protein>
<dbReference type="PANTHER" id="PTHR34599:SF1">
    <property type="entry name" value="PHOSPHATIDIC ACID PHOSPHATASE TYPE 2_HALOPEROXIDASE DOMAIN-CONTAINING PROTEIN"/>
    <property type="match status" value="1"/>
</dbReference>
<evidence type="ECO:0000313" key="3">
    <source>
        <dbReference type="RefSeq" id="WP_028310281.1"/>
    </source>
</evidence>
<dbReference type="OrthoDB" id="9771961at2"/>
<evidence type="ECO:0000256" key="1">
    <source>
        <dbReference type="SAM" id="SignalP"/>
    </source>
</evidence>
<feature type="signal peptide" evidence="1">
    <location>
        <begin position="1"/>
        <end position="26"/>
    </location>
</feature>
<dbReference type="EC" id="1.11.1.-" evidence="3"/>
<dbReference type="Gene3D" id="1.10.606.20">
    <property type="match status" value="1"/>
</dbReference>
<evidence type="ECO:0000313" key="2">
    <source>
        <dbReference type="Proteomes" id="UP000675920"/>
    </source>
</evidence>
<feature type="chain" id="PRO_5034426899" evidence="1">
    <location>
        <begin position="27"/>
        <end position="470"/>
    </location>
</feature>
<reference evidence="3" key="3">
    <citation type="journal article" date="2002" name="J. Mol. Recognit.">
        <title>Structural and functional comparisons between vanadium haloperoxidase and acid phosphatase enzymes.</title>
        <authorList>
            <person name="Littlechild J."/>
            <person name="Garcia-Rodriguez E."/>
            <person name="Dalby A."/>
            <person name="Isupov M."/>
        </authorList>
    </citation>
    <scope>NUCLEOTIDE SEQUENCE</scope>
</reference>
<dbReference type="CDD" id="cd03398">
    <property type="entry name" value="PAP2_haloperoxidase"/>
    <property type="match status" value="1"/>
</dbReference>
<dbReference type="PANTHER" id="PTHR34599">
    <property type="entry name" value="PEROXIDASE-RELATED"/>
    <property type="match status" value="1"/>
</dbReference>
<dbReference type="SUPFAM" id="SSF48317">
    <property type="entry name" value="Acid phosphatase/Vanadium-dependent haloperoxidase"/>
    <property type="match status" value="1"/>
</dbReference>
<name>A0A8B6X1N5_9BURK</name>
<dbReference type="AlphaFoldDB" id="A0A8B6X1N5"/>
<dbReference type="Proteomes" id="UP000675920">
    <property type="component" value="Unplaced"/>
</dbReference>
<proteinExistence type="predicted"/>
<keyword evidence="1" id="KW-0732">Signal</keyword>
<keyword evidence="2" id="KW-1185">Reference proteome</keyword>
<reference evidence="3" key="2">
    <citation type="journal article" date="1997" name="Protein Sci.">
        <title>An unexpected structural relationship between integral membrane phosphatases and soluble haloperoxidases.</title>
        <authorList>
            <person name="Neuwald A.F."/>
        </authorList>
    </citation>
    <scope>NUCLEOTIDE SEQUENCE</scope>
</reference>
<organism evidence="2 3">
    <name type="scientific">Derxia gummosa DSM 723</name>
    <dbReference type="NCBI Taxonomy" id="1121388"/>
    <lineage>
        <taxon>Bacteria</taxon>
        <taxon>Pseudomonadati</taxon>
        <taxon>Pseudomonadota</taxon>
        <taxon>Betaproteobacteria</taxon>
        <taxon>Burkholderiales</taxon>
        <taxon>Alcaligenaceae</taxon>
        <taxon>Derxia</taxon>
    </lineage>
</organism>